<sequence>MIDAVWDPPPRRPRRYLSYLGLLIMVAVLATLAVVFWTGLQHPYAKAPAPCDRLGLSAVTTALGSQPPTAQPTGSDTVCQFGITAADGSPLAFAQVSLTYTEDVFRAWLHDRLHPAEGDEVDGARLTVSTSPTAPTCDLRVLVADGNLRAGLSLAFLADQAAKPCDRLDAWGTTAVRITRDFVAQL</sequence>
<organism evidence="2 3">
    <name type="scientific">Actinoplanes octamycinicus</name>
    <dbReference type="NCBI Taxonomy" id="135948"/>
    <lineage>
        <taxon>Bacteria</taxon>
        <taxon>Bacillati</taxon>
        <taxon>Actinomycetota</taxon>
        <taxon>Actinomycetes</taxon>
        <taxon>Micromonosporales</taxon>
        <taxon>Micromonosporaceae</taxon>
        <taxon>Actinoplanes</taxon>
    </lineage>
</organism>
<dbReference type="RefSeq" id="WP_185045588.1">
    <property type="nucleotide sequence ID" value="NZ_BAABFG010000005.1"/>
</dbReference>
<feature type="transmembrane region" description="Helical" evidence="1">
    <location>
        <begin position="16"/>
        <end position="37"/>
    </location>
</feature>
<proteinExistence type="predicted"/>
<reference evidence="2 3" key="1">
    <citation type="submission" date="2020-08" db="EMBL/GenBank/DDBJ databases">
        <title>Sequencing the genomes of 1000 actinobacteria strains.</title>
        <authorList>
            <person name="Klenk H.-P."/>
        </authorList>
    </citation>
    <scope>NUCLEOTIDE SEQUENCE [LARGE SCALE GENOMIC DNA]</scope>
    <source>
        <strain evidence="2 3">DSM 45809</strain>
    </source>
</reference>
<dbReference type="AlphaFoldDB" id="A0A7W7MD34"/>
<keyword evidence="1" id="KW-0812">Transmembrane</keyword>
<evidence type="ECO:0000313" key="3">
    <source>
        <dbReference type="Proteomes" id="UP000546162"/>
    </source>
</evidence>
<dbReference type="Proteomes" id="UP000546162">
    <property type="component" value="Unassembled WGS sequence"/>
</dbReference>
<evidence type="ECO:0008006" key="4">
    <source>
        <dbReference type="Google" id="ProtNLM"/>
    </source>
</evidence>
<comment type="caution">
    <text evidence="2">The sequence shown here is derived from an EMBL/GenBank/DDBJ whole genome shotgun (WGS) entry which is preliminary data.</text>
</comment>
<evidence type="ECO:0000313" key="2">
    <source>
        <dbReference type="EMBL" id="MBB4745320.1"/>
    </source>
</evidence>
<name>A0A7W7MD34_9ACTN</name>
<dbReference type="EMBL" id="JACHNB010000001">
    <property type="protein sequence ID" value="MBB4745320.1"/>
    <property type="molecule type" value="Genomic_DNA"/>
</dbReference>
<evidence type="ECO:0000256" key="1">
    <source>
        <dbReference type="SAM" id="Phobius"/>
    </source>
</evidence>
<accession>A0A7W7MD34</accession>
<keyword evidence="1" id="KW-0472">Membrane</keyword>
<gene>
    <name evidence="2" type="ORF">BJY16_008779</name>
</gene>
<keyword evidence="1" id="KW-1133">Transmembrane helix</keyword>
<keyword evidence="3" id="KW-1185">Reference proteome</keyword>
<protein>
    <recommendedName>
        <fullName evidence="4">DUF3558 domain-containing protein</fullName>
    </recommendedName>
</protein>